<organism evidence="3 4">
    <name type="scientific">Ophiobolus disseminans</name>
    <dbReference type="NCBI Taxonomy" id="1469910"/>
    <lineage>
        <taxon>Eukaryota</taxon>
        <taxon>Fungi</taxon>
        <taxon>Dikarya</taxon>
        <taxon>Ascomycota</taxon>
        <taxon>Pezizomycotina</taxon>
        <taxon>Dothideomycetes</taxon>
        <taxon>Pleosporomycetidae</taxon>
        <taxon>Pleosporales</taxon>
        <taxon>Pleosporineae</taxon>
        <taxon>Phaeosphaeriaceae</taxon>
        <taxon>Ophiobolus</taxon>
    </lineage>
</organism>
<feature type="chain" id="PRO_5025493945" evidence="2">
    <location>
        <begin position="18"/>
        <end position="116"/>
    </location>
</feature>
<name>A0A6A6ZCK4_9PLEO</name>
<evidence type="ECO:0000313" key="3">
    <source>
        <dbReference type="EMBL" id="KAF2818851.1"/>
    </source>
</evidence>
<accession>A0A6A6ZCK4</accession>
<gene>
    <name evidence="3" type="ORF">CC86DRAFT_151440</name>
</gene>
<evidence type="ECO:0000256" key="2">
    <source>
        <dbReference type="SAM" id="SignalP"/>
    </source>
</evidence>
<keyword evidence="4" id="KW-1185">Reference proteome</keyword>
<evidence type="ECO:0000256" key="1">
    <source>
        <dbReference type="SAM" id="MobiDB-lite"/>
    </source>
</evidence>
<sequence>MMKLTLIALVFAAVVTATPHPWAAPQASLVPTPSRGRNRTHKNRTHKNPHKEPTPTFQAPCECPKPIVPMNLLSENERCLMEHATAMGCYLKAKGGCPSPAPACGLGVLPAIPYTH</sequence>
<dbReference type="Proteomes" id="UP000799424">
    <property type="component" value="Unassembled WGS sequence"/>
</dbReference>
<dbReference type="AlphaFoldDB" id="A0A6A6ZCK4"/>
<protein>
    <submittedName>
        <fullName evidence="3">Uncharacterized protein</fullName>
    </submittedName>
</protein>
<evidence type="ECO:0000313" key="4">
    <source>
        <dbReference type="Proteomes" id="UP000799424"/>
    </source>
</evidence>
<feature type="compositionally biased region" description="Basic residues" evidence="1">
    <location>
        <begin position="36"/>
        <end position="49"/>
    </location>
</feature>
<reference evidence="3" key="1">
    <citation type="journal article" date="2020" name="Stud. Mycol.">
        <title>101 Dothideomycetes genomes: a test case for predicting lifestyles and emergence of pathogens.</title>
        <authorList>
            <person name="Haridas S."/>
            <person name="Albert R."/>
            <person name="Binder M."/>
            <person name="Bloem J."/>
            <person name="Labutti K."/>
            <person name="Salamov A."/>
            <person name="Andreopoulos B."/>
            <person name="Baker S."/>
            <person name="Barry K."/>
            <person name="Bills G."/>
            <person name="Bluhm B."/>
            <person name="Cannon C."/>
            <person name="Castanera R."/>
            <person name="Culley D."/>
            <person name="Daum C."/>
            <person name="Ezra D."/>
            <person name="Gonzalez J."/>
            <person name="Henrissat B."/>
            <person name="Kuo A."/>
            <person name="Liang C."/>
            <person name="Lipzen A."/>
            <person name="Lutzoni F."/>
            <person name="Magnuson J."/>
            <person name="Mondo S."/>
            <person name="Nolan M."/>
            <person name="Ohm R."/>
            <person name="Pangilinan J."/>
            <person name="Park H.-J."/>
            <person name="Ramirez L."/>
            <person name="Alfaro M."/>
            <person name="Sun H."/>
            <person name="Tritt A."/>
            <person name="Yoshinaga Y."/>
            <person name="Zwiers L.-H."/>
            <person name="Turgeon B."/>
            <person name="Goodwin S."/>
            <person name="Spatafora J."/>
            <person name="Crous P."/>
            <person name="Grigoriev I."/>
        </authorList>
    </citation>
    <scope>NUCLEOTIDE SEQUENCE</scope>
    <source>
        <strain evidence="3">CBS 113818</strain>
    </source>
</reference>
<dbReference type="EMBL" id="MU006248">
    <property type="protein sequence ID" value="KAF2818851.1"/>
    <property type="molecule type" value="Genomic_DNA"/>
</dbReference>
<proteinExistence type="predicted"/>
<dbReference type="OrthoDB" id="3783411at2759"/>
<feature type="region of interest" description="Disordered" evidence="1">
    <location>
        <begin position="24"/>
        <end position="58"/>
    </location>
</feature>
<feature type="signal peptide" evidence="2">
    <location>
        <begin position="1"/>
        <end position="17"/>
    </location>
</feature>
<keyword evidence="2" id="KW-0732">Signal</keyword>